<dbReference type="PROSITE" id="PS51462">
    <property type="entry name" value="NUDIX"/>
    <property type="match status" value="1"/>
</dbReference>
<name>A0A941DUJ9_9BACI</name>
<evidence type="ECO:0000256" key="4">
    <source>
        <dbReference type="ARBA" id="ARBA00022801"/>
    </source>
</evidence>
<protein>
    <submittedName>
        <fullName evidence="8">CoA pyrophosphatase</fullName>
    </submittedName>
</protein>
<dbReference type="RefSeq" id="WP_026682535.1">
    <property type="nucleotide sequence ID" value="NZ_BAAACY010000027.1"/>
</dbReference>
<evidence type="ECO:0000313" key="9">
    <source>
        <dbReference type="Proteomes" id="UP000675284"/>
    </source>
</evidence>
<dbReference type="Proteomes" id="UP000675284">
    <property type="component" value="Unassembled WGS sequence"/>
</dbReference>
<comment type="caution">
    <text evidence="8">The sequence shown here is derived from an EMBL/GenBank/DDBJ whole genome shotgun (WGS) entry which is preliminary data.</text>
</comment>
<proteinExistence type="predicted"/>
<keyword evidence="5" id="KW-0460">Magnesium</keyword>
<gene>
    <name evidence="8" type="ORF">KCX74_06830</name>
</gene>
<comment type="cofactor">
    <cofactor evidence="2">
        <name>Mg(2+)</name>
        <dbReference type="ChEBI" id="CHEBI:18420"/>
    </cofactor>
</comment>
<sequence length="208" mass="24289">MHAKEVISRLSDRKPTILGSEKFHEFAILLPLVDISNETHLVFEVRSKKMRQQPGDICFPGGRVEKDDINERQCAIRETAEELGIREEEIDDVIPLDYMVSDFGRIIYPFVGRLKKPEGIEANRSEVEEVFTVPLQYFLETEPEVYKVNFQVIPEANFPYDLIQGGKKYDWKVRQLDELFYQYNDKVIWGLTARILAHFIHLLQANQS</sequence>
<feature type="domain" description="Nudix hydrolase" evidence="7">
    <location>
        <begin position="22"/>
        <end position="156"/>
    </location>
</feature>
<dbReference type="InterPro" id="IPR015797">
    <property type="entry name" value="NUDIX_hydrolase-like_dom_sf"/>
</dbReference>
<dbReference type="CDD" id="cd03426">
    <property type="entry name" value="NUDIX_CoAse_Nudt7"/>
    <property type="match status" value="1"/>
</dbReference>
<keyword evidence="9" id="KW-1185">Reference proteome</keyword>
<evidence type="ECO:0000256" key="5">
    <source>
        <dbReference type="ARBA" id="ARBA00022842"/>
    </source>
</evidence>
<dbReference type="PANTHER" id="PTHR12992">
    <property type="entry name" value="NUDIX HYDROLASE"/>
    <property type="match status" value="1"/>
</dbReference>
<dbReference type="AlphaFoldDB" id="A0A941DUJ9"/>
<evidence type="ECO:0000256" key="2">
    <source>
        <dbReference type="ARBA" id="ARBA00001946"/>
    </source>
</evidence>
<evidence type="ECO:0000256" key="1">
    <source>
        <dbReference type="ARBA" id="ARBA00001936"/>
    </source>
</evidence>
<organism evidence="8 9">
    <name type="scientific">Virgibacillus salarius</name>
    <dbReference type="NCBI Taxonomy" id="447199"/>
    <lineage>
        <taxon>Bacteria</taxon>
        <taxon>Bacillati</taxon>
        <taxon>Bacillota</taxon>
        <taxon>Bacilli</taxon>
        <taxon>Bacillales</taxon>
        <taxon>Bacillaceae</taxon>
        <taxon>Virgibacillus</taxon>
    </lineage>
</organism>
<keyword evidence="6" id="KW-0464">Manganese</keyword>
<keyword evidence="3" id="KW-0479">Metal-binding</keyword>
<dbReference type="SUPFAM" id="SSF55811">
    <property type="entry name" value="Nudix"/>
    <property type="match status" value="1"/>
</dbReference>
<evidence type="ECO:0000313" key="8">
    <source>
        <dbReference type="EMBL" id="MBR7795757.1"/>
    </source>
</evidence>
<dbReference type="InterPro" id="IPR000086">
    <property type="entry name" value="NUDIX_hydrolase_dom"/>
</dbReference>
<reference evidence="8" key="1">
    <citation type="submission" date="2021-04" db="EMBL/GenBank/DDBJ databases">
        <title>Isolation and polyphasic classification of algal microorganism.</title>
        <authorList>
            <person name="Wang S."/>
        </authorList>
    </citation>
    <scope>NUCLEOTIDE SEQUENCE</scope>
    <source>
        <strain evidence="8">720a</strain>
    </source>
</reference>
<comment type="cofactor">
    <cofactor evidence="1">
        <name>Mn(2+)</name>
        <dbReference type="ChEBI" id="CHEBI:29035"/>
    </cofactor>
</comment>
<accession>A0A941DUJ9</accession>
<dbReference type="InterPro" id="IPR045121">
    <property type="entry name" value="CoAse"/>
</dbReference>
<dbReference type="PANTHER" id="PTHR12992:SF11">
    <property type="entry name" value="MITOCHONDRIAL COENZYME A DIPHOSPHATASE NUDT8"/>
    <property type="match status" value="1"/>
</dbReference>
<evidence type="ECO:0000256" key="6">
    <source>
        <dbReference type="ARBA" id="ARBA00023211"/>
    </source>
</evidence>
<keyword evidence="4" id="KW-0378">Hydrolase</keyword>
<evidence type="ECO:0000256" key="3">
    <source>
        <dbReference type="ARBA" id="ARBA00022723"/>
    </source>
</evidence>
<dbReference type="EMBL" id="JAGSOT010000015">
    <property type="protein sequence ID" value="MBR7795757.1"/>
    <property type="molecule type" value="Genomic_DNA"/>
</dbReference>
<evidence type="ECO:0000259" key="7">
    <source>
        <dbReference type="PROSITE" id="PS51462"/>
    </source>
</evidence>
<dbReference type="Pfam" id="PF00293">
    <property type="entry name" value="NUDIX"/>
    <property type="match status" value="1"/>
</dbReference>
<dbReference type="GO" id="GO:0010945">
    <property type="term" value="F:coenzyme A diphosphatase activity"/>
    <property type="evidence" value="ECO:0007669"/>
    <property type="project" value="InterPro"/>
</dbReference>
<dbReference type="Gene3D" id="3.90.79.10">
    <property type="entry name" value="Nucleoside Triphosphate Pyrophosphohydrolase"/>
    <property type="match status" value="1"/>
</dbReference>
<dbReference type="GO" id="GO:0046872">
    <property type="term" value="F:metal ion binding"/>
    <property type="evidence" value="ECO:0007669"/>
    <property type="project" value="UniProtKB-KW"/>
</dbReference>